<protein>
    <submittedName>
        <fullName evidence="1">Uncharacterized protein</fullName>
    </submittedName>
</protein>
<accession>K3YXR8</accession>
<dbReference type="PANTHER" id="PTHR33063:SF15">
    <property type="entry name" value="TRANSPOSASE, PTTA_EN_SPM, PLANT"/>
    <property type="match status" value="1"/>
</dbReference>
<evidence type="ECO:0000313" key="2">
    <source>
        <dbReference type="Proteomes" id="UP000004995"/>
    </source>
</evidence>
<dbReference type="EMBL" id="AGNK02000084">
    <property type="status" value="NOT_ANNOTATED_CDS"/>
    <property type="molecule type" value="Genomic_DNA"/>
</dbReference>
<dbReference type="AlphaFoldDB" id="K3YXR8"/>
<sequence>MQAAKFASEVGIIVRGHIPILTHWKDYKTKDNEDHLKNYIGKLARQLDIDTTSEPAIVACTDMLKSQQRQGRYRLKKKFFNNERCTTNTSNQGQVKFPQCTGSQSYIAHAHVVRQKYVEGDPTPIDLFKNFHCSKNGYTAPAQVAIMGALRLTAETQETTLKSQTEELQALKRTTNQLHSLISNLLNFSTSQSQ</sequence>
<name>K3YXR8_SETIT</name>
<proteinExistence type="predicted"/>
<dbReference type="InParanoid" id="K3YXR8"/>
<dbReference type="eggNOG" id="ENOG502R43Y">
    <property type="taxonomic scope" value="Eukaryota"/>
</dbReference>
<dbReference type="Proteomes" id="UP000004995">
    <property type="component" value="Unassembled WGS sequence"/>
</dbReference>
<dbReference type="PANTHER" id="PTHR33063">
    <property type="entry name" value="OS02G0583500 PROTEIN"/>
    <property type="match status" value="1"/>
</dbReference>
<organism evidence="1 2">
    <name type="scientific">Setaria italica</name>
    <name type="common">Foxtail millet</name>
    <name type="synonym">Panicum italicum</name>
    <dbReference type="NCBI Taxonomy" id="4555"/>
    <lineage>
        <taxon>Eukaryota</taxon>
        <taxon>Viridiplantae</taxon>
        <taxon>Streptophyta</taxon>
        <taxon>Embryophyta</taxon>
        <taxon>Tracheophyta</taxon>
        <taxon>Spermatophyta</taxon>
        <taxon>Magnoliopsida</taxon>
        <taxon>Liliopsida</taxon>
        <taxon>Poales</taxon>
        <taxon>Poaceae</taxon>
        <taxon>PACMAD clade</taxon>
        <taxon>Panicoideae</taxon>
        <taxon>Panicodae</taxon>
        <taxon>Paniceae</taxon>
        <taxon>Cenchrinae</taxon>
        <taxon>Setaria</taxon>
    </lineage>
</organism>
<dbReference type="EnsemblPlants" id="KQL28402">
    <property type="protein sequence ID" value="KQL28402"/>
    <property type="gene ID" value="SETIT_019065mg"/>
</dbReference>
<keyword evidence="2" id="KW-1185">Reference proteome</keyword>
<reference evidence="2" key="1">
    <citation type="journal article" date="2012" name="Nat. Biotechnol.">
        <title>Reference genome sequence of the model plant Setaria.</title>
        <authorList>
            <person name="Bennetzen J.L."/>
            <person name="Schmutz J."/>
            <person name="Wang H."/>
            <person name="Percifield R."/>
            <person name="Hawkins J."/>
            <person name="Pontaroli A.C."/>
            <person name="Estep M."/>
            <person name="Feng L."/>
            <person name="Vaughn J.N."/>
            <person name="Grimwood J."/>
            <person name="Jenkins J."/>
            <person name="Barry K."/>
            <person name="Lindquist E."/>
            <person name="Hellsten U."/>
            <person name="Deshpande S."/>
            <person name="Wang X."/>
            <person name="Wu X."/>
            <person name="Mitros T."/>
            <person name="Triplett J."/>
            <person name="Yang X."/>
            <person name="Ye C.Y."/>
            <person name="Mauro-Herrera M."/>
            <person name="Wang L."/>
            <person name="Li P."/>
            <person name="Sharma M."/>
            <person name="Sharma R."/>
            <person name="Ronald P.C."/>
            <person name="Panaud O."/>
            <person name="Kellogg E.A."/>
            <person name="Brutnell T.P."/>
            <person name="Doust A.N."/>
            <person name="Tuskan G.A."/>
            <person name="Rokhsar D."/>
            <person name="Devos K.M."/>
        </authorList>
    </citation>
    <scope>NUCLEOTIDE SEQUENCE [LARGE SCALE GENOMIC DNA]</scope>
    <source>
        <strain evidence="2">cv. Yugu1</strain>
    </source>
</reference>
<evidence type="ECO:0000313" key="1">
    <source>
        <dbReference type="EnsemblPlants" id="KQL28402"/>
    </source>
</evidence>
<reference evidence="1" key="2">
    <citation type="submission" date="2018-08" db="UniProtKB">
        <authorList>
            <consortium name="EnsemblPlants"/>
        </authorList>
    </citation>
    <scope>IDENTIFICATION</scope>
    <source>
        <strain evidence="1">Yugu1</strain>
    </source>
</reference>
<dbReference type="HOGENOM" id="CLU_136576_0_0_1"/>
<dbReference type="Gramene" id="KQL28402">
    <property type="protein sequence ID" value="KQL28402"/>
    <property type="gene ID" value="SETIT_019065mg"/>
</dbReference>